<dbReference type="Proteomes" id="UP000092462">
    <property type="component" value="Unassembled WGS sequence"/>
</dbReference>
<name>A0A1B0DAK8_PHLPP</name>
<organism evidence="1 2">
    <name type="scientific">Phlebotomus papatasi</name>
    <name type="common">Sandfly</name>
    <dbReference type="NCBI Taxonomy" id="29031"/>
    <lineage>
        <taxon>Eukaryota</taxon>
        <taxon>Metazoa</taxon>
        <taxon>Ecdysozoa</taxon>
        <taxon>Arthropoda</taxon>
        <taxon>Hexapoda</taxon>
        <taxon>Insecta</taxon>
        <taxon>Pterygota</taxon>
        <taxon>Neoptera</taxon>
        <taxon>Endopterygota</taxon>
        <taxon>Diptera</taxon>
        <taxon>Nematocera</taxon>
        <taxon>Psychodoidea</taxon>
        <taxon>Psychodidae</taxon>
        <taxon>Phlebotomus</taxon>
        <taxon>Phlebotomus</taxon>
    </lineage>
</organism>
<protein>
    <submittedName>
        <fullName evidence="1">Uncharacterized protein</fullName>
    </submittedName>
</protein>
<proteinExistence type="predicted"/>
<accession>A0A1B0DAK8</accession>
<dbReference type="EMBL" id="AJVK01029174">
    <property type="status" value="NOT_ANNOTATED_CDS"/>
    <property type="molecule type" value="Genomic_DNA"/>
</dbReference>
<dbReference type="AlphaFoldDB" id="A0A1B0DAK8"/>
<dbReference type="VEuPathDB" id="VectorBase:PPAPM1_004418"/>
<keyword evidence="2" id="KW-1185">Reference proteome</keyword>
<dbReference type="VEuPathDB" id="VectorBase:PPAI004713"/>
<evidence type="ECO:0000313" key="1">
    <source>
        <dbReference type="EnsemblMetazoa" id="PPAI004713-PA"/>
    </source>
</evidence>
<evidence type="ECO:0000313" key="2">
    <source>
        <dbReference type="Proteomes" id="UP000092462"/>
    </source>
</evidence>
<dbReference type="EMBL" id="AJVK01029173">
    <property type="status" value="NOT_ANNOTATED_CDS"/>
    <property type="molecule type" value="Genomic_DNA"/>
</dbReference>
<dbReference type="EnsemblMetazoa" id="PPAI004713-RA">
    <property type="protein sequence ID" value="PPAI004713-PA"/>
    <property type="gene ID" value="PPAI004713"/>
</dbReference>
<reference evidence="1" key="1">
    <citation type="submission" date="2022-08" db="UniProtKB">
        <authorList>
            <consortium name="EnsemblMetazoa"/>
        </authorList>
    </citation>
    <scope>IDENTIFICATION</scope>
    <source>
        <strain evidence="1">Israel</strain>
    </source>
</reference>
<sequence>MEKMEGKFFPLGSIMPPTHSADTHILAKTIASTDSLVRRLRQEQEEGSKQKSMIETMRKTSMKIHKMYMKEKEKNERNEEVNRGLREEIEGLKRQIEAQNNEMINLDCVHRQTLAEIQESAGKVTKSQQKVFIQLVREYLGSVGKLEENDLLPEKGLVHVRTIKGKLGKFPWLKEVLREFQSPEKKVKRGRKKRVDREVSVESSSDTDVGEIGSAIESFVEEALGSFDSAIEMEVSEPVSQKIFCDKGTMTTSITVTRGTNTEDVRQTADASTLFPEFNPMSYEEIFQEMIVDVPEMIGTIPNVILRDVGVECDLGGKEMVNAETLTDLCNIRKGIGYRNGNALASLQVSSLSI</sequence>